<dbReference type="Proteomes" id="UP000007431">
    <property type="component" value="Unassembled WGS sequence"/>
</dbReference>
<dbReference type="GeneID" id="9588341"/>
<dbReference type="HOGENOM" id="CLU_2086163_0_0_1"/>
<gene>
    <name evidence="1" type="ORF">SCHCODRAFT_110594</name>
</gene>
<dbReference type="RefSeq" id="XP_003030565.1">
    <property type="nucleotide sequence ID" value="XM_003030519.1"/>
</dbReference>
<dbReference type="OrthoDB" id="10472526at2759"/>
<sequence length="117" mass="12470">MSASFSHPPFVYTTSYPYGVGVCAVQCASESAAMPFERLDGVGVRVRVHNLEVGAIARNEDSAPYTSWDLLHDCASYGTCPSLSPAHLPARFGDRPVARSFLLGDIHGEGLNGEQGV</sequence>
<dbReference type="AlphaFoldDB" id="D8Q9I0"/>
<dbReference type="VEuPathDB" id="FungiDB:SCHCODRAFT_02583404"/>
<accession>D8Q9I0</accession>
<dbReference type="KEGG" id="scm:SCHCO_02583404"/>
<reference evidence="1 2" key="1">
    <citation type="journal article" date="2010" name="Nat. Biotechnol.">
        <title>Genome sequence of the model mushroom Schizophyllum commune.</title>
        <authorList>
            <person name="Ohm R.A."/>
            <person name="de Jong J.F."/>
            <person name="Lugones L.G."/>
            <person name="Aerts A."/>
            <person name="Kothe E."/>
            <person name="Stajich J.E."/>
            <person name="de Vries R.P."/>
            <person name="Record E."/>
            <person name="Levasseur A."/>
            <person name="Baker S.E."/>
            <person name="Bartholomew K.A."/>
            <person name="Coutinho P.M."/>
            <person name="Erdmann S."/>
            <person name="Fowler T.J."/>
            <person name="Gathman A.C."/>
            <person name="Lombard V."/>
            <person name="Henrissat B."/>
            <person name="Knabe N."/>
            <person name="Kuees U."/>
            <person name="Lilly W.W."/>
            <person name="Lindquist E."/>
            <person name="Lucas S."/>
            <person name="Magnuson J.K."/>
            <person name="Piumi F."/>
            <person name="Raudaskoski M."/>
            <person name="Salamov A."/>
            <person name="Schmutz J."/>
            <person name="Schwarze F.W.M.R."/>
            <person name="vanKuyk P.A."/>
            <person name="Horton J.S."/>
            <person name="Grigoriev I.V."/>
            <person name="Woesten H.A.B."/>
        </authorList>
    </citation>
    <scope>NUCLEOTIDE SEQUENCE [LARGE SCALE GENOMIC DNA]</scope>
    <source>
        <strain evidence="2">H4-8 / FGSC 9210</strain>
    </source>
</reference>
<protein>
    <submittedName>
        <fullName evidence="1">Uncharacterized protein</fullName>
    </submittedName>
</protein>
<organism evidence="2">
    <name type="scientific">Schizophyllum commune (strain H4-8 / FGSC 9210)</name>
    <name type="common">Split gill fungus</name>
    <dbReference type="NCBI Taxonomy" id="578458"/>
    <lineage>
        <taxon>Eukaryota</taxon>
        <taxon>Fungi</taxon>
        <taxon>Dikarya</taxon>
        <taxon>Basidiomycota</taxon>
        <taxon>Agaricomycotina</taxon>
        <taxon>Agaricomycetes</taxon>
        <taxon>Agaricomycetidae</taxon>
        <taxon>Agaricales</taxon>
        <taxon>Schizophyllaceae</taxon>
        <taxon>Schizophyllum</taxon>
    </lineage>
</organism>
<feature type="non-terminal residue" evidence="1">
    <location>
        <position position="117"/>
    </location>
</feature>
<keyword evidence="2" id="KW-1185">Reference proteome</keyword>
<evidence type="ECO:0000313" key="1">
    <source>
        <dbReference type="EMBL" id="EFI95662.1"/>
    </source>
</evidence>
<proteinExistence type="predicted"/>
<dbReference type="InParanoid" id="D8Q9I0"/>
<evidence type="ECO:0000313" key="2">
    <source>
        <dbReference type="Proteomes" id="UP000007431"/>
    </source>
</evidence>
<dbReference type="EMBL" id="GL377308">
    <property type="protein sequence ID" value="EFI95662.1"/>
    <property type="molecule type" value="Genomic_DNA"/>
</dbReference>
<name>D8Q9I0_SCHCM</name>